<accession>A0ACC1CI59</accession>
<reference evidence="1 2" key="1">
    <citation type="journal article" date="2021" name="Front. Genet.">
        <title>Chromosome-Level Genome Assembly Reveals Significant Gene Expansion in the Toll and IMD Signaling Pathways of Dendrolimus kikuchii.</title>
        <authorList>
            <person name="Zhou J."/>
            <person name="Wu P."/>
            <person name="Xiong Z."/>
            <person name="Liu N."/>
            <person name="Zhao N."/>
            <person name="Ji M."/>
            <person name="Qiu Y."/>
            <person name="Yang B."/>
        </authorList>
    </citation>
    <scope>NUCLEOTIDE SEQUENCE [LARGE SCALE GENOMIC DNA]</scope>
    <source>
        <strain evidence="1">Ann1</strain>
    </source>
</reference>
<protein>
    <submittedName>
        <fullName evidence="1">Uncharacterized protein</fullName>
    </submittedName>
</protein>
<sequence>MGYERKCSEGPSNTDSNKFDISQCSGVVSERVSGFEQDFHIYVVFNHQNQDNTMALATATATMESSQTRIQTESRIQHSYQEVQVTEQRQVKKKTKSSRRHKDEGNISVSKSSEKLFKKMKAASNGESNPRCEKCSRPVYVMERIKAERRVSQSSDGVPLMADPEPRPPRGASAVRKRSRVRSRGPYPDLPNADESAIKVHAPRRSRSTAGRGRGAVRAVSVGAPPGAHSQDEPAGVIPGEALNIGATPEATLAGAKGDAVTKTAASNGAAKKKGAAAKVRPQDEPAGSTPAAAVDKDAALQAHPQDMTAGSSVDAAVSGRATPVSEPVDVLTRGQAICDQIDQILASRRKDSVASEPAEDPVDPREGDIERMGAEELRALAGSHVADIFHVAQTSATPKKHQMIICESNPVELPPDVVRASDKPDLGLEELASLDVKSRFEVFERRAAGAEEPPPPTEPRQPREKSAALLSKLAKFKAKGMDIGVSDEYLNGVQIEESASEPEDEEDEDSVLRKSYKHTANKEQPVSFCNMSEILGKFESGQHTANNERHRERKQEIQNIRSRLFMGKQAKIKEMYEQSVLQSEQAVTSAEKIAKELDLDTEKARSIKQRFENGEVFNDENQPPRNREIEDRALFNEGIAKKSRSIFLELDANAKNMSPTSPPPNEVPKRKEMSFVPKDVVRAADKVEDVKIETSDISDRFRFFETYKPESKRKEFRMTPPRQPQRPKSPSPEVYHEPSVVRSEDKVVDTGLAANRHTASRMISVFRQMEEQHHQPEEPVGPKPLKRFTPPPPGEANRHTGETSSEEEEYSSEEYEEDSEEERRRLYLEARQTDEALKQAQQLARTKSFRDRFEHWKEEQPQRSPSTIQIEREQQDDEGESQLETAKSLRQKFENMKVQTTTVSKTLAAKVNRFV</sequence>
<keyword evidence="2" id="KW-1185">Reference proteome</keyword>
<comment type="caution">
    <text evidence="1">The sequence shown here is derived from an EMBL/GenBank/DDBJ whole genome shotgun (WGS) entry which is preliminary data.</text>
</comment>
<proteinExistence type="predicted"/>
<gene>
    <name evidence="1" type="ORF">K1T71_013361</name>
</gene>
<evidence type="ECO:0000313" key="1">
    <source>
        <dbReference type="EMBL" id="KAJ0171162.1"/>
    </source>
</evidence>
<dbReference type="Proteomes" id="UP000824533">
    <property type="component" value="Linkage Group LG25"/>
</dbReference>
<evidence type="ECO:0000313" key="2">
    <source>
        <dbReference type="Proteomes" id="UP000824533"/>
    </source>
</evidence>
<dbReference type="EMBL" id="CM034411">
    <property type="protein sequence ID" value="KAJ0171162.1"/>
    <property type="molecule type" value="Genomic_DNA"/>
</dbReference>
<organism evidence="1 2">
    <name type="scientific">Dendrolimus kikuchii</name>
    <dbReference type="NCBI Taxonomy" id="765133"/>
    <lineage>
        <taxon>Eukaryota</taxon>
        <taxon>Metazoa</taxon>
        <taxon>Ecdysozoa</taxon>
        <taxon>Arthropoda</taxon>
        <taxon>Hexapoda</taxon>
        <taxon>Insecta</taxon>
        <taxon>Pterygota</taxon>
        <taxon>Neoptera</taxon>
        <taxon>Endopterygota</taxon>
        <taxon>Lepidoptera</taxon>
        <taxon>Glossata</taxon>
        <taxon>Ditrysia</taxon>
        <taxon>Bombycoidea</taxon>
        <taxon>Lasiocampidae</taxon>
        <taxon>Dendrolimus</taxon>
    </lineage>
</organism>
<name>A0ACC1CI59_9NEOP</name>